<sequence>MSSIEFPTQVVAGGADPVMHKAMLEREVAARIPAACLSVIPATGHLSPLEAPDAVAQTLRKFIATLAPVSGA</sequence>
<keyword evidence="2" id="KW-1185">Reference proteome</keyword>
<evidence type="ECO:0000313" key="2">
    <source>
        <dbReference type="Proteomes" id="UP000287394"/>
    </source>
</evidence>
<dbReference type="KEGG" id="ccot:CCAX7_61400"/>
<dbReference type="InterPro" id="IPR029058">
    <property type="entry name" value="AB_hydrolase_fold"/>
</dbReference>
<accession>A0A402CWD4</accession>
<protein>
    <submittedName>
        <fullName evidence="1">Uncharacterized protein</fullName>
    </submittedName>
</protein>
<gene>
    <name evidence="1" type="ORF">CCAX7_61400</name>
</gene>
<dbReference type="AlphaFoldDB" id="A0A402CWD4"/>
<dbReference type="EMBL" id="AP025739">
    <property type="protein sequence ID" value="BDI34089.1"/>
    <property type="molecule type" value="Genomic_DNA"/>
</dbReference>
<name>A0A402CWD4_9BACT</name>
<organism evidence="1 2">
    <name type="scientific">Capsulimonas corticalis</name>
    <dbReference type="NCBI Taxonomy" id="2219043"/>
    <lineage>
        <taxon>Bacteria</taxon>
        <taxon>Bacillati</taxon>
        <taxon>Armatimonadota</taxon>
        <taxon>Armatimonadia</taxon>
        <taxon>Capsulimonadales</taxon>
        <taxon>Capsulimonadaceae</taxon>
        <taxon>Capsulimonas</taxon>
    </lineage>
</organism>
<dbReference type="Proteomes" id="UP000287394">
    <property type="component" value="Chromosome"/>
</dbReference>
<evidence type="ECO:0000313" key="1">
    <source>
        <dbReference type="EMBL" id="BDI34089.1"/>
    </source>
</evidence>
<dbReference type="Gene3D" id="3.40.50.1820">
    <property type="entry name" value="alpha/beta hydrolase"/>
    <property type="match status" value="1"/>
</dbReference>
<proteinExistence type="predicted"/>
<dbReference type="SUPFAM" id="SSF53474">
    <property type="entry name" value="alpha/beta-Hydrolases"/>
    <property type="match status" value="1"/>
</dbReference>
<reference evidence="1 2" key="1">
    <citation type="journal article" date="2019" name="Int. J. Syst. Evol. Microbiol.">
        <title>Capsulimonas corticalis gen. nov., sp. nov., an aerobic capsulated bacterium, of a novel bacterial order, Capsulimonadales ord. nov., of the class Armatimonadia of the phylum Armatimonadetes.</title>
        <authorList>
            <person name="Li J."/>
            <person name="Kudo C."/>
            <person name="Tonouchi A."/>
        </authorList>
    </citation>
    <scope>NUCLEOTIDE SEQUENCE [LARGE SCALE GENOMIC DNA]</scope>
    <source>
        <strain evidence="1 2">AX-7</strain>
    </source>
</reference>